<dbReference type="OrthoDB" id="10385052at2759"/>
<feature type="compositionally biased region" description="Polar residues" evidence="1">
    <location>
        <begin position="1"/>
        <end position="13"/>
    </location>
</feature>
<feature type="compositionally biased region" description="Basic and acidic residues" evidence="1">
    <location>
        <begin position="287"/>
        <end position="313"/>
    </location>
</feature>
<organism evidence="2 3">
    <name type="scientific">Phycomyces blakesleeanus (strain ATCC 8743b / DSM 1359 / FGSC 10004 / NBRC 33097 / NRRL 1555)</name>
    <dbReference type="NCBI Taxonomy" id="763407"/>
    <lineage>
        <taxon>Eukaryota</taxon>
        <taxon>Fungi</taxon>
        <taxon>Fungi incertae sedis</taxon>
        <taxon>Mucoromycota</taxon>
        <taxon>Mucoromycotina</taxon>
        <taxon>Mucoromycetes</taxon>
        <taxon>Mucorales</taxon>
        <taxon>Phycomycetaceae</taxon>
        <taxon>Phycomyces</taxon>
    </lineage>
</organism>
<gene>
    <name evidence="2" type="ORF">PHYBLDRAFT_138692</name>
</gene>
<keyword evidence="3" id="KW-1185">Reference proteome</keyword>
<reference evidence="3" key="1">
    <citation type="submission" date="2015-06" db="EMBL/GenBank/DDBJ databases">
        <title>Expansion of signal transduction pathways in fungi by whole-genome duplication.</title>
        <authorList>
            <consortium name="DOE Joint Genome Institute"/>
            <person name="Corrochano L.M."/>
            <person name="Kuo A."/>
            <person name="Marcet-Houben M."/>
            <person name="Polaino S."/>
            <person name="Salamov A."/>
            <person name="Villalobos J.M."/>
            <person name="Alvarez M.I."/>
            <person name="Avalos J."/>
            <person name="Benito E.P."/>
            <person name="Benoit I."/>
            <person name="Burger G."/>
            <person name="Camino L.P."/>
            <person name="Canovas D."/>
            <person name="Cerda-Olmedo E."/>
            <person name="Cheng J.-F."/>
            <person name="Dominguez A."/>
            <person name="Elias M."/>
            <person name="Eslava A.P."/>
            <person name="Glaser F."/>
            <person name="Grimwood J."/>
            <person name="Gutierrez G."/>
            <person name="Heitman J."/>
            <person name="Henrissat B."/>
            <person name="Iturriaga E.A."/>
            <person name="Lang B.F."/>
            <person name="Lavin J.L."/>
            <person name="Lee S."/>
            <person name="Li W."/>
            <person name="Lindquist E."/>
            <person name="Lopez-Garcia S."/>
            <person name="Luque E.M."/>
            <person name="Marcos A.T."/>
            <person name="Martin J."/>
            <person name="McCluskey K."/>
            <person name="Medina H.R."/>
            <person name="Miralles-Duran A."/>
            <person name="Miyazaki A."/>
            <person name="Munoz-Torres E."/>
            <person name="Oguiza J.A."/>
            <person name="Ohm R."/>
            <person name="Olmedo M."/>
            <person name="Orejas M."/>
            <person name="Ortiz-Castellanos L."/>
            <person name="Pisabarro A.G."/>
            <person name="Rodriguez-Romero J."/>
            <person name="Ruiz-Herrera J."/>
            <person name="Ruiz-Vazquez R."/>
            <person name="Sanz C."/>
            <person name="Schackwitz W."/>
            <person name="Schmutz J."/>
            <person name="Shahriari M."/>
            <person name="Shelest E."/>
            <person name="Silva-Franco F."/>
            <person name="Soanes D."/>
            <person name="Syed K."/>
            <person name="Tagua V.G."/>
            <person name="Talbot N.J."/>
            <person name="Thon M."/>
            <person name="De vries R.P."/>
            <person name="Wiebenga A."/>
            <person name="Yadav J.S."/>
            <person name="Braun E.L."/>
            <person name="Baker S."/>
            <person name="Garre V."/>
            <person name="Horwitz B."/>
            <person name="Torres-Martinez S."/>
            <person name="Idnurm A."/>
            <person name="Herrera-Estrella A."/>
            <person name="Gabaldon T."/>
            <person name="Grigoriev I.V."/>
        </authorList>
    </citation>
    <scope>NUCLEOTIDE SEQUENCE [LARGE SCALE GENOMIC DNA]</scope>
    <source>
        <strain evidence="3">NRRL 1555(-)</strain>
    </source>
</reference>
<feature type="region of interest" description="Disordered" evidence="1">
    <location>
        <begin position="1"/>
        <end position="43"/>
    </location>
</feature>
<dbReference type="EMBL" id="KV440971">
    <property type="protein sequence ID" value="OAD81148.1"/>
    <property type="molecule type" value="Genomic_DNA"/>
</dbReference>
<proteinExistence type="predicted"/>
<feature type="region of interest" description="Disordered" evidence="1">
    <location>
        <begin position="241"/>
        <end position="317"/>
    </location>
</feature>
<dbReference type="InParanoid" id="A0A167R979"/>
<evidence type="ECO:0000313" key="2">
    <source>
        <dbReference type="EMBL" id="OAD81148.1"/>
    </source>
</evidence>
<dbReference type="AlphaFoldDB" id="A0A167R979"/>
<protein>
    <submittedName>
        <fullName evidence="2">Uncharacterized protein</fullName>
    </submittedName>
</protein>
<dbReference type="RefSeq" id="XP_018299188.1">
    <property type="nucleotide sequence ID" value="XM_018430049.1"/>
</dbReference>
<dbReference type="Proteomes" id="UP000077315">
    <property type="component" value="Unassembled WGS sequence"/>
</dbReference>
<dbReference type="VEuPathDB" id="FungiDB:PHYBLDRAFT_138692"/>
<dbReference type="GeneID" id="28990955"/>
<feature type="compositionally biased region" description="Basic residues" evidence="1">
    <location>
        <begin position="244"/>
        <end position="254"/>
    </location>
</feature>
<sequence length="347" mass="39313">MNTSGSSNVNGSRAQRRAQKLQENKRLKKAAKKAVQSNVQQKTKVTKYPADTWHSQLSLVPVDSRGQGIAGPLTLTILPLEAIASMNDLQGFPSHISEYEPDRRASVITTNSTTSSILTLDYSNAIAASVTTLSAETSDNKEHALYEHLYARRIQKLDEISVYELSRDADDTVTDAQLNSLTISDHFPESDTAPDKQEVLVVAQEASPKLSHKSEETIVPVEEDITQVNEKVSIHEVQREPSIKHKTSLKKKRSTREIKISHTRKVSKAPSLKREYKVASTKKERKRFNVVEKRQLKSKKEKDSKSKIEEDPKSKKKSKFLSLFKKEKSTETTDKIKKRKAWQFWKD</sequence>
<evidence type="ECO:0000256" key="1">
    <source>
        <dbReference type="SAM" id="MobiDB-lite"/>
    </source>
</evidence>
<evidence type="ECO:0000313" key="3">
    <source>
        <dbReference type="Proteomes" id="UP000077315"/>
    </source>
</evidence>
<accession>A0A167R979</accession>
<name>A0A167R979_PHYB8</name>